<protein>
    <submittedName>
        <fullName evidence="1">Uncharacterized protein</fullName>
    </submittedName>
</protein>
<comment type="caution">
    <text evidence="1">The sequence shown here is derived from an EMBL/GenBank/DDBJ whole genome shotgun (WGS) entry which is preliminary data.</text>
</comment>
<evidence type="ECO:0000313" key="1">
    <source>
        <dbReference type="EMBL" id="HEN15911.1"/>
    </source>
</evidence>
<reference evidence="1" key="1">
    <citation type="journal article" date="2020" name="mSystems">
        <title>Genome- and Community-Level Interaction Insights into Carbon Utilization and Element Cycling Functions of Hydrothermarchaeota in Hydrothermal Sediment.</title>
        <authorList>
            <person name="Zhou Z."/>
            <person name="Liu Y."/>
            <person name="Xu W."/>
            <person name="Pan J."/>
            <person name="Luo Z.H."/>
            <person name="Li M."/>
        </authorList>
    </citation>
    <scope>NUCLEOTIDE SEQUENCE [LARGE SCALE GENOMIC DNA]</scope>
    <source>
        <strain evidence="1">SpSt-339</strain>
    </source>
</reference>
<organism evidence="1">
    <name type="scientific">Schlesneria paludicola</name>
    <dbReference type="NCBI Taxonomy" id="360056"/>
    <lineage>
        <taxon>Bacteria</taxon>
        <taxon>Pseudomonadati</taxon>
        <taxon>Planctomycetota</taxon>
        <taxon>Planctomycetia</taxon>
        <taxon>Planctomycetales</taxon>
        <taxon>Planctomycetaceae</taxon>
        <taxon>Schlesneria</taxon>
    </lineage>
</organism>
<gene>
    <name evidence="1" type="ORF">ENQ76_10650</name>
</gene>
<dbReference type="AlphaFoldDB" id="A0A7C2NXU3"/>
<name>A0A7C2NXU3_9PLAN</name>
<sequence length="65" mass="7539">MSIETDGTHWVLRASHPLQARFEELLERRKAGQLTVDEGREYEAICDLDRLLSGFNRLARRVQQG</sequence>
<accession>A0A7C2NXU3</accession>
<dbReference type="EMBL" id="DSOK01000299">
    <property type="protein sequence ID" value="HEN15911.1"/>
    <property type="molecule type" value="Genomic_DNA"/>
</dbReference>
<proteinExistence type="predicted"/>